<proteinExistence type="predicted"/>
<name>A0A2Z6ESQ8_9BURK</name>
<dbReference type="PANTHER" id="PTHR31566:SF0">
    <property type="entry name" value="CYTOCHROME C BIOGENESIS PROTEIN CCS1, CHLOROPLASTIC"/>
    <property type="match status" value="1"/>
</dbReference>
<evidence type="ECO:0000256" key="2">
    <source>
        <dbReference type="ARBA" id="ARBA00022692"/>
    </source>
</evidence>
<dbReference type="Pfam" id="PF05140">
    <property type="entry name" value="ResB"/>
    <property type="match status" value="1"/>
</dbReference>
<dbReference type="GO" id="GO:0017004">
    <property type="term" value="P:cytochrome complex assembly"/>
    <property type="evidence" value="ECO:0007669"/>
    <property type="project" value="UniProtKB-KW"/>
</dbReference>
<evidence type="ECO:0000313" key="6">
    <source>
        <dbReference type="EMBL" id="BBE08428.1"/>
    </source>
</evidence>
<comment type="subcellular location">
    <subcellularLocation>
        <location evidence="1">Membrane</location>
        <topology evidence="1">Multi-pass membrane protein</topology>
    </subcellularLocation>
</comment>
<gene>
    <name evidence="6" type="ORF">MCB1EB_0267</name>
</gene>
<organism evidence="6 7">
    <name type="scientific">Mycoavidus cysteinexigens</name>
    <dbReference type="NCBI Taxonomy" id="1553431"/>
    <lineage>
        <taxon>Bacteria</taxon>
        <taxon>Pseudomonadati</taxon>
        <taxon>Pseudomonadota</taxon>
        <taxon>Betaproteobacteria</taxon>
        <taxon>Burkholderiales</taxon>
        <taxon>Burkholderiaceae</taxon>
        <taxon>Mycoavidus</taxon>
    </lineage>
</organism>
<evidence type="ECO:0000256" key="5">
    <source>
        <dbReference type="ARBA" id="ARBA00023136"/>
    </source>
</evidence>
<accession>A0A2Z6ESQ8</accession>
<evidence type="ECO:0000256" key="4">
    <source>
        <dbReference type="ARBA" id="ARBA00022989"/>
    </source>
</evidence>
<dbReference type="GO" id="GO:0016020">
    <property type="term" value="C:membrane"/>
    <property type="evidence" value="ECO:0007669"/>
    <property type="project" value="UniProtKB-SubCell"/>
</dbReference>
<dbReference type="RefSeq" id="WP_081953590.1">
    <property type="nucleotide sequence ID" value="NZ_AP018150.1"/>
</dbReference>
<protein>
    <submittedName>
        <fullName evidence="6">Cytochrome C biogenesis protein</fullName>
    </submittedName>
</protein>
<keyword evidence="4" id="KW-1133">Transmembrane helix</keyword>
<evidence type="ECO:0000256" key="1">
    <source>
        <dbReference type="ARBA" id="ARBA00004141"/>
    </source>
</evidence>
<evidence type="ECO:0000313" key="7">
    <source>
        <dbReference type="Proteomes" id="UP000282597"/>
    </source>
</evidence>
<keyword evidence="5" id="KW-0472">Membrane</keyword>
<evidence type="ECO:0000256" key="3">
    <source>
        <dbReference type="ARBA" id="ARBA00022748"/>
    </source>
</evidence>
<dbReference type="AlphaFoldDB" id="A0A2Z6ESQ8"/>
<dbReference type="InterPro" id="IPR007816">
    <property type="entry name" value="ResB-like_domain"/>
</dbReference>
<reference evidence="6 7" key="1">
    <citation type="journal article" date="2018" name="Microbes Environ.">
        <title>Comparative Genomic Insights into Endofungal Lifestyles of Two Bacterial Endosymbionts, Mycoavidus cysteinexigens and Burkholderia rhizoxinica.</title>
        <authorList>
            <person name="Sharmin D."/>
            <person name="Guo Y."/>
            <person name="Nishizawa T."/>
            <person name="Ohshima S."/>
            <person name="Sato Y."/>
            <person name="Takashima Y."/>
            <person name="Narisawa K."/>
            <person name="Ohta H."/>
        </authorList>
    </citation>
    <scope>NUCLEOTIDE SEQUENCE [LARGE SCALE GENOMIC DNA]</scope>
    <source>
        <strain evidence="6 7">B1-EB</strain>
    </source>
</reference>
<dbReference type="PANTHER" id="PTHR31566">
    <property type="entry name" value="CYTOCHROME C BIOGENESIS PROTEIN CCS1, CHLOROPLASTIC"/>
    <property type="match status" value="1"/>
</dbReference>
<dbReference type="EMBL" id="AP018150">
    <property type="protein sequence ID" value="BBE08428.1"/>
    <property type="molecule type" value="Genomic_DNA"/>
</dbReference>
<keyword evidence="3" id="KW-0201">Cytochrome c-type biogenesis</keyword>
<dbReference type="InterPro" id="IPR023494">
    <property type="entry name" value="Cyt_c_bgen_Ccs1/CcsB/ResB"/>
</dbReference>
<dbReference type="KEGG" id="mcys:MCB1EB_0267"/>
<keyword evidence="7" id="KW-1185">Reference proteome</keyword>
<dbReference type="Proteomes" id="UP000282597">
    <property type="component" value="Chromosome"/>
</dbReference>
<sequence length="687" mass="76840">MRFAIALLVVLALASVIGTVLKQQEPYSNYVAQFGPFWAEIFHALGIYSVYSSWWFIAILLFLVVSLSLCLWRNGPSMIAEMRNWKDRVHENNLRAFGHRADFKTAYTRTETAERLQALLKAQGYRYKINSKDAGLLIAAKRGTLSKLGYIFAHLAIVVICLGGLLDSNVPVRLQMWLFDKTPLQGNAVLAEIAPKHRLSASNPTFRGQTWVAEGQHVSTTILNQGDGVLIQDLPFTIQLNQFSVEYYSTGMPKRFVSDIVVLDHLSQQRIKTQVEVNKPFIHRGIAVYQSSFEDGGSRMQFTAYPMTGSAARSFPLKGQINQSLPLASGDATIEWTDFRAINVENISDANGKTDVRGVTRRPLKEVFAERLGSGAKTSKPQTLRNIGPSVHYKIRDAAGQACEFSHYMLPVEIDGEWMFLAGMRESPQQPFRYLRVPADAEHTVKTWIQLRAALQNPLLRTAAAKRFALRLAKPGTPLQAQLEQSATHVLELFAGNHTPVQVAPNGAPDSLGGFAALANFIEFSVPKAEQAKAVELLLRTLEGVVWDLWQIVRERSGLAPNVESEVNGRFVQSSINALSDSFLYHAPLLLQLDSFDEVKASVFQVTRAPGKKIVYFGSLLLVLGVFAMFYLRERRVWFWLKESENSAATDVLMAMSAARRTLDFENEFVQLRYQVGITLNHITDTL</sequence>
<keyword evidence="2" id="KW-0812">Transmembrane</keyword>